<reference evidence="6" key="1">
    <citation type="submission" date="2021-04" db="EMBL/GenBank/DDBJ databases">
        <title>Genome sequence of Woronichinia naegeliana from Washington state freshwater lake bloom.</title>
        <authorList>
            <person name="Dreher T.W."/>
        </authorList>
    </citation>
    <scope>NUCLEOTIDE SEQUENCE</scope>
    <source>
        <strain evidence="6">WA131</strain>
    </source>
</reference>
<evidence type="ECO:0000256" key="3">
    <source>
        <dbReference type="ARBA" id="ARBA00023004"/>
    </source>
</evidence>
<dbReference type="InterPro" id="IPR013785">
    <property type="entry name" value="Aldolase_TIM"/>
</dbReference>
<dbReference type="SFLD" id="SFLDG01067">
    <property type="entry name" value="SPASM/twitch_domain_containing"/>
    <property type="match status" value="1"/>
</dbReference>
<dbReference type="KEGG" id="wna:KA717_31650"/>
<evidence type="ECO:0000313" key="6">
    <source>
        <dbReference type="EMBL" id="UXE64830.1"/>
    </source>
</evidence>
<evidence type="ECO:0000256" key="1">
    <source>
        <dbReference type="ARBA" id="ARBA00022691"/>
    </source>
</evidence>
<dbReference type="SFLD" id="SFLDG01386">
    <property type="entry name" value="main_SPASM_domain-containing"/>
    <property type="match status" value="1"/>
</dbReference>
<evidence type="ECO:0000256" key="4">
    <source>
        <dbReference type="ARBA" id="ARBA00023014"/>
    </source>
</evidence>
<dbReference type="PROSITE" id="PS51918">
    <property type="entry name" value="RADICAL_SAM"/>
    <property type="match status" value="1"/>
</dbReference>
<dbReference type="SFLD" id="SFLDS00029">
    <property type="entry name" value="Radical_SAM"/>
    <property type="match status" value="1"/>
</dbReference>
<name>A0A977L671_9CYAN</name>
<dbReference type="NCBIfam" id="TIGR04261">
    <property type="entry name" value="rSAM_GlyRichRpt"/>
    <property type="match status" value="1"/>
</dbReference>
<dbReference type="AlphaFoldDB" id="A0A977L671"/>
<dbReference type="InterPro" id="IPR026357">
    <property type="entry name" value="rSAM_SPASM_GrrM_OscB"/>
</dbReference>
<dbReference type="GO" id="GO:0046872">
    <property type="term" value="F:metal ion binding"/>
    <property type="evidence" value="ECO:0007669"/>
    <property type="project" value="UniProtKB-KW"/>
</dbReference>
<dbReference type="SUPFAM" id="SSF102114">
    <property type="entry name" value="Radical SAM enzymes"/>
    <property type="match status" value="1"/>
</dbReference>
<dbReference type="GO" id="GO:0051536">
    <property type="term" value="F:iron-sulfur cluster binding"/>
    <property type="evidence" value="ECO:0007669"/>
    <property type="project" value="UniProtKB-KW"/>
</dbReference>
<dbReference type="InterPro" id="IPR007197">
    <property type="entry name" value="rSAM"/>
</dbReference>
<feature type="domain" description="Radical SAM core" evidence="5">
    <location>
        <begin position="18"/>
        <end position="246"/>
    </location>
</feature>
<dbReference type="PANTHER" id="PTHR43273">
    <property type="entry name" value="ANAEROBIC SULFATASE-MATURATING ENZYME HOMOLOG ASLB-RELATED"/>
    <property type="match status" value="1"/>
</dbReference>
<dbReference type="InterPro" id="IPR058240">
    <property type="entry name" value="rSAM_sf"/>
</dbReference>
<proteinExistence type="predicted"/>
<dbReference type="PANTHER" id="PTHR43273:SF8">
    <property type="entry name" value="RADICAL SAM DOMAIN PROTEIN"/>
    <property type="match status" value="1"/>
</dbReference>
<sequence length="395" mass="45109">MMIITDQSKENSQTLDISQFGPITLVVIQPTSFCNLDCDYCYLPDRALKNQLSLELIDPIFKQIFTSPFATEHFTICWHAGEPLTTPIAWYREAFELIEQANQKYNQRQVCFDLSFQTNAILINQDWCDLFKEYPIHVGVSIDGPAFIHDAHRKTRTGLGSHAAAMRGVEYLQKNDICTSVIAVLTDDSLDYPDEIFNFFKDTGLTNVGFNMEETEGVHAQSSLDKADNLKRYRAFIQRFWELTAASQGQFQVREFESLCSMIYTEDRLKNTDMNKPFVIISIDNQGNFTTFDPELLSVKTEKYGDFVFGNVLRDSFESVCYTEKFKTIYQDIQAGVNLCQTTCDYFGLCGGGAGSNKYWENGTFNCAETLACRYRIKEISDVVIESFERSLGLE</sequence>
<keyword evidence="1" id="KW-0949">S-adenosyl-L-methionine</keyword>
<protein>
    <submittedName>
        <fullName evidence="6">GRRM system radical SAM/SPASM domain protein</fullName>
    </submittedName>
</protein>
<organism evidence="6">
    <name type="scientific">Woronichinia naegeliana WA131</name>
    <dbReference type="NCBI Taxonomy" id="2824559"/>
    <lineage>
        <taxon>Bacteria</taxon>
        <taxon>Bacillati</taxon>
        <taxon>Cyanobacteriota</taxon>
        <taxon>Cyanophyceae</taxon>
        <taxon>Synechococcales</taxon>
        <taxon>Coelosphaeriaceae</taxon>
        <taxon>Woronichinia</taxon>
    </lineage>
</organism>
<dbReference type="Gene3D" id="3.20.20.70">
    <property type="entry name" value="Aldolase class I"/>
    <property type="match status" value="1"/>
</dbReference>
<keyword evidence="4" id="KW-0411">Iron-sulfur</keyword>
<keyword evidence="3" id="KW-0408">Iron</keyword>
<evidence type="ECO:0000259" key="5">
    <source>
        <dbReference type="PROSITE" id="PS51918"/>
    </source>
</evidence>
<dbReference type="Proteomes" id="UP001065613">
    <property type="component" value="Chromosome"/>
</dbReference>
<gene>
    <name evidence="6" type="primary">grrM</name>
    <name evidence="6" type="ORF">KA717_31650</name>
</gene>
<keyword evidence="2" id="KW-0479">Metal-binding</keyword>
<dbReference type="CDD" id="cd01335">
    <property type="entry name" value="Radical_SAM"/>
    <property type="match status" value="1"/>
</dbReference>
<dbReference type="Pfam" id="PF04055">
    <property type="entry name" value="Radical_SAM"/>
    <property type="match status" value="1"/>
</dbReference>
<dbReference type="EMBL" id="CP073041">
    <property type="protein sequence ID" value="UXE64830.1"/>
    <property type="molecule type" value="Genomic_DNA"/>
</dbReference>
<accession>A0A977L671</accession>
<dbReference type="SFLD" id="SFLDG01072">
    <property type="entry name" value="dehydrogenase_like"/>
    <property type="match status" value="1"/>
</dbReference>
<evidence type="ECO:0000256" key="2">
    <source>
        <dbReference type="ARBA" id="ARBA00022723"/>
    </source>
</evidence>
<dbReference type="GO" id="GO:0016491">
    <property type="term" value="F:oxidoreductase activity"/>
    <property type="evidence" value="ECO:0007669"/>
    <property type="project" value="InterPro"/>
</dbReference>
<dbReference type="InterPro" id="IPR023867">
    <property type="entry name" value="Sulphatase_maturase_rSAM"/>
</dbReference>